<dbReference type="InterPro" id="IPR003787">
    <property type="entry name" value="Sulphur_relay_DsrE/F-like"/>
</dbReference>
<dbReference type="FunFam" id="3.40.1260.10:FF:000001">
    <property type="entry name" value="Sulfurtransferase TusD"/>
    <property type="match status" value="1"/>
</dbReference>
<comment type="caution">
    <text evidence="5">The sequence shown here is derived from an EMBL/GenBank/DDBJ whole genome shotgun (WGS) entry which is preliminary data.</text>
</comment>
<name>A0A9X1Z296_9GAMM</name>
<dbReference type="PANTHER" id="PTHR34874:SF3">
    <property type="entry name" value="SULFURTRANSFERASE TUSD"/>
    <property type="match status" value="1"/>
</dbReference>
<dbReference type="GO" id="GO:1990228">
    <property type="term" value="C:sulfurtransferase complex"/>
    <property type="evidence" value="ECO:0007669"/>
    <property type="project" value="TreeGrafter"/>
</dbReference>
<dbReference type="EMBL" id="JAKILJ010000003">
    <property type="protein sequence ID" value="MCL1104046.1"/>
    <property type="molecule type" value="Genomic_DNA"/>
</dbReference>
<proteinExistence type="inferred from homology"/>
<keyword evidence="6" id="KW-1185">Reference proteome</keyword>
<accession>A0A9X1Z296</accession>
<dbReference type="PANTHER" id="PTHR34874">
    <property type="entry name" value="PROTEIN YCHN"/>
    <property type="match status" value="1"/>
</dbReference>
<dbReference type="AlphaFoldDB" id="A0A9X1Z296"/>
<evidence type="ECO:0000313" key="6">
    <source>
        <dbReference type="Proteomes" id="UP001139408"/>
    </source>
</evidence>
<dbReference type="RefSeq" id="WP_188923822.1">
    <property type="nucleotide sequence ID" value="NZ_BMQI01000003.1"/>
</dbReference>
<evidence type="ECO:0000256" key="3">
    <source>
        <dbReference type="ARBA" id="ARBA00022490"/>
    </source>
</evidence>
<keyword evidence="3" id="KW-0963">Cytoplasm</keyword>
<evidence type="ECO:0000256" key="4">
    <source>
        <dbReference type="ARBA" id="ARBA00022679"/>
    </source>
</evidence>
<dbReference type="GO" id="GO:0016783">
    <property type="term" value="F:sulfurtransferase activity"/>
    <property type="evidence" value="ECO:0007669"/>
    <property type="project" value="InterPro"/>
</dbReference>
<dbReference type="GO" id="GO:0097163">
    <property type="term" value="F:sulfur carrier activity"/>
    <property type="evidence" value="ECO:0007669"/>
    <property type="project" value="TreeGrafter"/>
</dbReference>
<organism evidence="5 6">
    <name type="scientific">Shewanella algicola</name>
    <dbReference type="NCBI Taxonomy" id="640633"/>
    <lineage>
        <taxon>Bacteria</taxon>
        <taxon>Pseudomonadati</taxon>
        <taxon>Pseudomonadota</taxon>
        <taxon>Gammaproteobacteria</taxon>
        <taxon>Alteromonadales</taxon>
        <taxon>Shewanellaceae</taxon>
        <taxon>Shewanella</taxon>
    </lineage>
</organism>
<evidence type="ECO:0000256" key="1">
    <source>
        <dbReference type="ARBA" id="ARBA00004496"/>
    </source>
</evidence>
<dbReference type="Gene3D" id="3.40.1260.10">
    <property type="entry name" value="DsrEFH-like"/>
    <property type="match status" value="1"/>
</dbReference>
<keyword evidence="4" id="KW-0808">Transferase</keyword>
<comment type="similarity">
    <text evidence="2">Belongs to the DsrE/TusD family.</text>
</comment>
<dbReference type="GO" id="GO:0002143">
    <property type="term" value="P:tRNA wobble position uridine thiolation"/>
    <property type="evidence" value="ECO:0007669"/>
    <property type="project" value="TreeGrafter"/>
</dbReference>
<dbReference type="InterPro" id="IPR027396">
    <property type="entry name" value="DsrEFH-like"/>
</dbReference>
<sequence length="129" mass="14041">MSKFIIQVNGSVYGSSASFRALAFCQSVLANGHDIITVFFYQDGVTNSNALTCPASDEIDMHAQWQAFAQRHQVSLTNCVSAALRRGVLSQQEAVENGKSHWNSSEHFSMGGLGELVVGIEKADRLISF</sequence>
<protein>
    <submittedName>
        <fullName evidence="5">Sulfurtransferase complex subunit TusD</fullName>
    </submittedName>
</protein>
<dbReference type="NCBIfam" id="TIGR03012">
    <property type="entry name" value="sulf_tusD_dsrE"/>
    <property type="match status" value="1"/>
</dbReference>
<dbReference type="NCBIfam" id="NF001237">
    <property type="entry name" value="PRK00207.1"/>
    <property type="match status" value="1"/>
</dbReference>
<dbReference type="SUPFAM" id="SSF75169">
    <property type="entry name" value="DsrEFH-like"/>
    <property type="match status" value="1"/>
</dbReference>
<reference evidence="5" key="1">
    <citation type="submission" date="2022-01" db="EMBL/GenBank/DDBJ databases">
        <title>Whole genome-based taxonomy of the Shewanellaceae.</title>
        <authorList>
            <person name="Martin-Rodriguez A.J."/>
        </authorList>
    </citation>
    <scope>NUCLEOTIDE SEQUENCE</scope>
    <source>
        <strain evidence="5">DSM 23803</strain>
    </source>
</reference>
<dbReference type="InterPro" id="IPR017463">
    <property type="entry name" value="Sulphur_relay_TusD/DsrE"/>
</dbReference>
<dbReference type="Proteomes" id="UP001139408">
    <property type="component" value="Unassembled WGS sequence"/>
</dbReference>
<gene>
    <name evidence="5" type="primary">tusD</name>
    <name evidence="5" type="ORF">L2749_02040</name>
</gene>
<evidence type="ECO:0000313" key="5">
    <source>
        <dbReference type="EMBL" id="MCL1104046.1"/>
    </source>
</evidence>
<dbReference type="Pfam" id="PF02635">
    <property type="entry name" value="DsrE"/>
    <property type="match status" value="1"/>
</dbReference>
<evidence type="ECO:0000256" key="2">
    <source>
        <dbReference type="ARBA" id="ARBA00007067"/>
    </source>
</evidence>
<comment type="subcellular location">
    <subcellularLocation>
        <location evidence="1">Cytoplasm</location>
    </subcellularLocation>
</comment>